<dbReference type="GO" id="GO:0008343">
    <property type="term" value="P:adult feeding behavior"/>
    <property type="evidence" value="ECO:0007669"/>
    <property type="project" value="InterPro"/>
</dbReference>
<feature type="chain" id="PRO_5043479173" description="Cocaine- and amphetamine-regulated transcript protein" evidence="1">
    <location>
        <begin position="22"/>
        <end position="112"/>
    </location>
</feature>
<sequence>MESSVWTRAVACALLLSIACGAEIHDPDEEVDLDARALRDFYPKDPNLTNEKELLGALQEVLEKLQSKRISLWEKKFGRVPTVSGTIPEELRLFRREEPSRTINHFKKIQGS</sequence>
<evidence type="ECO:0000313" key="2">
    <source>
        <dbReference type="Ensembl" id="ENSPNAP00000039933.1"/>
    </source>
</evidence>
<dbReference type="GO" id="GO:0005615">
    <property type="term" value="C:extracellular space"/>
    <property type="evidence" value="ECO:0007669"/>
    <property type="project" value="InterPro"/>
</dbReference>
<dbReference type="InterPro" id="IPR009106">
    <property type="entry name" value="CART"/>
</dbReference>
<evidence type="ECO:0008006" key="4">
    <source>
        <dbReference type="Google" id="ProtNLM"/>
    </source>
</evidence>
<evidence type="ECO:0000256" key="1">
    <source>
        <dbReference type="SAM" id="SignalP"/>
    </source>
</evidence>
<reference evidence="2 3" key="1">
    <citation type="submission" date="2020-10" db="EMBL/GenBank/DDBJ databases">
        <title>Pygocentrus nattereri (red-bellied piranha) genome, fPygNat1, primary haplotype.</title>
        <authorList>
            <person name="Myers G."/>
            <person name="Meyer A."/>
            <person name="Karagic N."/>
            <person name="Pippel M."/>
            <person name="Winkler S."/>
            <person name="Tracey A."/>
            <person name="Wood J."/>
            <person name="Formenti G."/>
            <person name="Howe K."/>
            <person name="Fedrigo O."/>
            <person name="Jarvis E.D."/>
        </authorList>
    </citation>
    <scope>NUCLEOTIDE SEQUENCE [LARGE SCALE GENOMIC DNA]</scope>
</reference>
<reference evidence="2" key="3">
    <citation type="submission" date="2025-09" db="UniProtKB">
        <authorList>
            <consortium name="Ensembl"/>
        </authorList>
    </citation>
    <scope>IDENTIFICATION</scope>
</reference>
<accession>A0AAR2IJX2</accession>
<protein>
    <recommendedName>
        <fullName evidence="4">Cocaine- and amphetamine-regulated transcript protein</fullName>
    </recommendedName>
</protein>
<dbReference type="PANTHER" id="PTHR16655">
    <property type="entry name" value="COCAINE AND AMPHETAMINE REGULATED TRANSCRIPT PROTEIN"/>
    <property type="match status" value="1"/>
</dbReference>
<dbReference type="Proteomes" id="UP001501920">
    <property type="component" value="Chromosome 25"/>
</dbReference>
<organism evidence="2 3">
    <name type="scientific">Pygocentrus nattereri</name>
    <name type="common">Red-bellied piranha</name>
    <dbReference type="NCBI Taxonomy" id="42514"/>
    <lineage>
        <taxon>Eukaryota</taxon>
        <taxon>Metazoa</taxon>
        <taxon>Chordata</taxon>
        <taxon>Craniata</taxon>
        <taxon>Vertebrata</taxon>
        <taxon>Euteleostomi</taxon>
        <taxon>Actinopterygii</taxon>
        <taxon>Neopterygii</taxon>
        <taxon>Teleostei</taxon>
        <taxon>Ostariophysi</taxon>
        <taxon>Characiformes</taxon>
        <taxon>Characoidei</taxon>
        <taxon>Pygocentrus</taxon>
    </lineage>
</organism>
<proteinExistence type="predicted"/>
<keyword evidence="3" id="KW-1185">Reference proteome</keyword>
<reference evidence="2" key="2">
    <citation type="submission" date="2025-08" db="UniProtKB">
        <authorList>
            <consortium name="Ensembl"/>
        </authorList>
    </citation>
    <scope>IDENTIFICATION</scope>
</reference>
<dbReference type="Ensembl" id="ENSPNAT00000061903.1">
    <property type="protein sequence ID" value="ENSPNAP00000039933.1"/>
    <property type="gene ID" value="ENSPNAG00000021748.2"/>
</dbReference>
<dbReference type="AlphaFoldDB" id="A0AAR2IJX2"/>
<dbReference type="GO" id="GO:0009267">
    <property type="term" value="P:cellular response to starvation"/>
    <property type="evidence" value="ECO:0007669"/>
    <property type="project" value="InterPro"/>
</dbReference>
<dbReference type="Pfam" id="PF06373">
    <property type="entry name" value="CART"/>
    <property type="match status" value="1"/>
</dbReference>
<dbReference type="GO" id="GO:0032099">
    <property type="term" value="P:negative regulation of appetite"/>
    <property type="evidence" value="ECO:0007669"/>
    <property type="project" value="InterPro"/>
</dbReference>
<dbReference type="GO" id="GO:0007186">
    <property type="term" value="P:G protein-coupled receptor signaling pathway"/>
    <property type="evidence" value="ECO:0007669"/>
    <property type="project" value="InterPro"/>
</dbReference>
<name>A0AAR2IJX2_PYGNA</name>
<dbReference type="GeneTree" id="ENSGT00390000018319"/>
<feature type="signal peptide" evidence="1">
    <location>
        <begin position="1"/>
        <end position="21"/>
    </location>
</feature>
<keyword evidence="1" id="KW-0732">Signal</keyword>
<dbReference type="PANTHER" id="PTHR16655:SF5">
    <property type="entry name" value="COCAINE- AND AMPHETAMINE-REGULATED TRANSCRIPT 2-RELATED"/>
    <property type="match status" value="1"/>
</dbReference>
<dbReference type="GO" id="GO:0043410">
    <property type="term" value="P:positive regulation of MAPK cascade"/>
    <property type="evidence" value="ECO:0007669"/>
    <property type="project" value="InterPro"/>
</dbReference>
<evidence type="ECO:0000313" key="3">
    <source>
        <dbReference type="Proteomes" id="UP001501920"/>
    </source>
</evidence>